<accession>A0A6J4GGW0</accession>
<feature type="transmembrane region" description="Helical" evidence="1">
    <location>
        <begin position="7"/>
        <end position="24"/>
    </location>
</feature>
<keyword evidence="1" id="KW-1133">Transmembrane helix</keyword>
<sequence>MTNIRPEIKTIVFFISYFVLALIGEKTSPSGVCTPGLGFLLFLLAIPISIIYSLILFFKYHKTENKQYLNSVFIISGIWVLLFIFLSFNNS</sequence>
<evidence type="ECO:0000256" key="1">
    <source>
        <dbReference type="SAM" id="Phobius"/>
    </source>
</evidence>
<dbReference type="AlphaFoldDB" id="A0A6J4GGW0"/>
<organism evidence="2 3">
    <name type="scientific">Flavobacterium bizetiae</name>
    <dbReference type="NCBI Taxonomy" id="2704140"/>
    <lineage>
        <taxon>Bacteria</taxon>
        <taxon>Pseudomonadati</taxon>
        <taxon>Bacteroidota</taxon>
        <taxon>Flavobacteriia</taxon>
        <taxon>Flavobacteriales</taxon>
        <taxon>Flavobacteriaceae</taxon>
        <taxon>Flavobacterium</taxon>
    </lineage>
</organism>
<reference evidence="2 3" key="1">
    <citation type="submission" date="2020-02" db="EMBL/GenBank/DDBJ databases">
        <authorList>
            <person name="Criscuolo A."/>
        </authorList>
    </citation>
    <scope>NUCLEOTIDE SEQUENCE [LARGE SCALE GENOMIC DNA]</scope>
    <source>
        <strain evidence="2">CIP105534</strain>
    </source>
</reference>
<proteinExistence type="predicted"/>
<dbReference type="Proteomes" id="UP000479938">
    <property type="component" value="Unassembled WGS sequence"/>
</dbReference>
<keyword evidence="1" id="KW-0472">Membrane</keyword>
<keyword evidence="1" id="KW-0812">Transmembrane</keyword>
<keyword evidence="3" id="KW-1185">Reference proteome</keyword>
<feature type="transmembrane region" description="Helical" evidence="1">
    <location>
        <begin position="36"/>
        <end position="56"/>
    </location>
</feature>
<dbReference type="EMBL" id="CADCSU010000073">
    <property type="protein sequence ID" value="CAA9197520.1"/>
    <property type="molecule type" value="Genomic_DNA"/>
</dbReference>
<gene>
    <name evidence="2" type="ORF">FLA105534_01682</name>
</gene>
<feature type="transmembrane region" description="Helical" evidence="1">
    <location>
        <begin position="68"/>
        <end position="88"/>
    </location>
</feature>
<name>A0A6J4GGW0_9FLAO</name>
<evidence type="ECO:0000313" key="2">
    <source>
        <dbReference type="EMBL" id="CAA9197520.1"/>
    </source>
</evidence>
<protein>
    <submittedName>
        <fullName evidence="2">Uncharacterized protein</fullName>
    </submittedName>
</protein>
<evidence type="ECO:0000313" key="3">
    <source>
        <dbReference type="Proteomes" id="UP000479938"/>
    </source>
</evidence>